<evidence type="ECO:0000256" key="3">
    <source>
        <dbReference type="ARBA" id="ARBA00029447"/>
    </source>
</evidence>
<feature type="chain" id="PRO_5040841797" evidence="5">
    <location>
        <begin position="35"/>
        <end position="771"/>
    </location>
</feature>
<evidence type="ECO:0000313" key="8">
    <source>
        <dbReference type="EMBL" id="MCT7358519.1"/>
    </source>
</evidence>
<protein>
    <submittedName>
        <fullName evidence="8">Methyl-accepting chemotaxis protein</fullName>
    </submittedName>
</protein>
<evidence type="ECO:0000256" key="2">
    <source>
        <dbReference type="ARBA" id="ARBA00023224"/>
    </source>
</evidence>
<dbReference type="SMART" id="SM00304">
    <property type="entry name" value="HAMP"/>
    <property type="match status" value="2"/>
</dbReference>
<dbReference type="PANTHER" id="PTHR32089">
    <property type="entry name" value="METHYL-ACCEPTING CHEMOTAXIS PROTEIN MCPB"/>
    <property type="match status" value="1"/>
</dbReference>
<feature type="domain" description="HAMP" evidence="7">
    <location>
        <begin position="441"/>
        <end position="494"/>
    </location>
</feature>
<sequence length="771" mass="84599">MNIKNQLILTIVASTLCAVILTALVGSQTSISTAQEGADAQVMQALISRRDLNKASIERYLATLESQLVTLSSSPLIQQASVLLKTAFFDYPLQYGESLNEQPLKKYYANDFNATFAQLNDGKDSPQQQVYASLSDNARYLQSAYISGNSHPLGAKSELDALGNGTEYDELHRTIHPYLRQFQQRFGYYDVFIADADSGHIIYSVFKELDFATSLRTGPYKDSGIAAVFNKAMALPEGEVAFSDFAVYLPSYNAPASFIATPIFTDGKRSGVLIFQMPVDKINGIMTNDSRWAEVGFGHSGESYLVGNDLTPRSQSRFLIEDKPAYLQALQQSGLPKTLLNEIDQRNSSIGLQPLDTPSVRKALQGESGVHTIDDYRDVPVLSAYTYIDFVGTRWALISEIDRDEAYAAVSTMTTTLMRNSIILVVVMAALMTLIGIWSGNRVTRPIVNVVNRIRQVAERRELNATFSEQGAAEFVQLGQALNQLFRQLQSFFGEMQQTADTLNHHAQQLRTASNETADQVMQQNEEVNSAATATTEVSASVSEVAGHAELAAENMRTTRNRVKESHEMSNTARTTINKLQQNMTQSIAGMEQLAQESEGIGAVLDVIQTIAEQTNLLALNAAIEAARAGEQGRGFAVVADEVRTLASRTAQSTEEIRNKIQSLQQCVSSAQQAMSTSQEGTDDSLDKVEGTARLMDEVSTLIDQMEEMSAQIATAAEEQSSVTTEISRNITHVKDLSDNILDATAMIQNSSTDLDTITVTIRNQIGEFKF</sequence>
<comment type="caution">
    <text evidence="8">The sequence shown here is derived from an EMBL/GenBank/DDBJ whole genome shotgun (WGS) entry which is preliminary data.</text>
</comment>
<evidence type="ECO:0000259" key="7">
    <source>
        <dbReference type="PROSITE" id="PS50885"/>
    </source>
</evidence>
<dbReference type="GO" id="GO:0007165">
    <property type="term" value="P:signal transduction"/>
    <property type="evidence" value="ECO:0007669"/>
    <property type="project" value="UniProtKB-KW"/>
</dbReference>
<organism evidence="8 9">
    <name type="scientific">Thalassolituus pacificus</name>
    <dbReference type="NCBI Taxonomy" id="2975440"/>
    <lineage>
        <taxon>Bacteria</taxon>
        <taxon>Pseudomonadati</taxon>
        <taxon>Pseudomonadota</taxon>
        <taxon>Gammaproteobacteria</taxon>
        <taxon>Oceanospirillales</taxon>
        <taxon>Oceanospirillaceae</taxon>
        <taxon>Thalassolituus</taxon>
    </lineage>
</organism>
<keyword evidence="9" id="KW-1185">Reference proteome</keyword>
<evidence type="ECO:0000256" key="1">
    <source>
        <dbReference type="ARBA" id="ARBA00004370"/>
    </source>
</evidence>
<evidence type="ECO:0000259" key="6">
    <source>
        <dbReference type="PROSITE" id="PS50111"/>
    </source>
</evidence>
<comment type="subcellular location">
    <subcellularLocation>
        <location evidence="1">Membrane</location>
    </subcellularLocation>
</comment>
<dbReference type="GO" id="GO:0006935">
    <property type="term" value="P:chemotaxis"/>
    <property type="evidence" value="ECO:0007669"/>
    <property type="project" value="UniProtKB-ARBA"/>
</dbReference>
<dbReference type="EMBL" id="JAOANI010000014">
    <property type="protein sequence ID" value="MCT7358519.1"/>
    <property type="molecule type" value="Genomic_DNA"/>
</dbReference>
<dbReference type="PROSITE" id="PS50111">
    <property type="entry name" value="CHEMOTAXIS_TRANSDUC_2"/>
    <property type="match status" value="1"/>
</dbReference>
<dbReference type="Pfam" id="PF00015">
    <property type="entry name" value="MCPsignal"/>
    <property type="match status" value="1"/>
</dbReference>
<reference evidence="8" key="1">
    <citation type="journal article" date="2022" name="Front. Microbiol.">
        <title>Genome-based taxonomic rearrangement of Oceanobacter-related bacteria including the description of Thalassolituus hydrocarbonoclasticus sp. nov. and Thalassolituus pacificus sp. nov. and emended description of the genus Thalassolituus.</title>
        <authorList>
            <person name="Dong C."/>
            <person name="Wei L."/>
            <person name="Wang J."/>
            <person name="Lai Q."/>
            <person name="Huang Z."/>
            <person name="Shao Z."/>
        </authorList>
    </citation>
    <scope>NUCLEOTIDE SEQUENCE</scope>
    <source>
        <strain evidence="8">59MF3M-4</strain>
    </source>
</reference>
<keyword evidence="5" id="KW-0732">Signal</keyword>
<keyword evidence="2 4" id="KW-0807">Transducer</keyword>
<dbReference type="AlphaFoldDB" id="A0A9X3AR94"/>
<feature type="signal peptide" evidence="5">
    <location>
        <begin position="1"/>
        <end position="34"/>
    </location>
</feature>
<evidence type="ECO:0000313" key="9">
    <source>
        <dbReference type="Proteomes" id="UP001147830"/>
    </source>
</evidence>
<dbReference type="PANTHER" id="PTHR32089:SF120">
    <property type="entry name" value="METHYL-ACCEPTING CHEMOTAXIS PROTEIN TLPQ"/>
    <property type="match status" value="1"/>
</dbReference>
<reference evidence="8" key="2">
    <citation type="submission" date="2022-08" db="EMBL/GenBank/DDBJ databases">
        <authorList>
            <person name="Dong C."/>
        </authorList>
    </citation>
    <scope>NUCLEOTIDE SEQUENCE</scope>
    <source>
        <strain evidence="8">59MF3M-4</strain>
    </source>
</reference>
<dbReference type="InterPro" id="IPR003660">
    <property type="entry name" value="HAMP_dom"/>
</dbReference>
<dbReference type="FunFam" id="1.10.287.950:FF:000001">
    <property type="entry name" value="Methyl-accepting chemotaxis sensory transducer"/>
    <property type="match status" value="1"/>
</dbReference>
<dbReference type="SMART" id="SM00283">
    <property type="entry name" value="MA"/>
    <property type="match status" value="1"/>
</dbReference>
<comment type="similarity">
    <text evidence="3">Belongs to the methyl-accepting chemotaxis (MCP) protein family.</text>
</comment>
<gene>
    <name evidence="8" type="ORF">NYR02_05725</name>
</gene>
<accession>A0A9X3AR94</accession>
<evidence type="ECO:0000256" key="5">
    <source>
        <dbReference type="SAM" id="SignalP"/>
    </source>
</evidence>
<proteinExistence type="inferred from homology"/>
<dbReference type="Proteomes" id="UP001147830">
    <property type="component" value="Unassembled WGS sequence"/>
</dbReference>
<dbReference type="Gene3D" id="3.30.450.20">
    <property type="entry name" value="PAS domain"/>
    <property type="match status" value="1"/>
</dbReference>
<dbReference type="RefSeq" id="WP_260975424.1">
    <property type="nucleotide sequence ID" value="NZ_JAOANI010000014.1"/>
</dbReference>
<dbReference type="GO" id="GO:0016020">
    <property type="term" value="C:membrane"/>
    <property type="evidence" value="ECO:0007669"/>
    <property type="project" value="UniProtKB-SubCell"/>
</dbReference>
<dbReference type="PROSITE" id="PS50885">
    <property type="entry name" value="HAMP"/>
    <property type="match status" value="1"/>
</dbReference>
<name>A0A9X3AR94_9GAMM</name>
<dbReference type="Gene3D" id="1.10.287.950">
    <property type="entry name" value="Methyl-accepting chemotaxis protein"/>
    <property type="match status" value="1"/>
</dbReference>
<evidence type="ECO:0000256" key="4">
    <source>
        <dbReference type="PROSITE-ProRule" id="PRU00284"/>
    </source>
</evidence>
<dbReference type="Pfam" id="PF00672">
    <property type="entry name" value="HAMP"/>
    <property type="match status" value="1"/>
</dbReference>
<dbReference type="InterPro" id="IPR004089">
    <property type="entry name" value="MCPsignal_dom"/>
</dbReference>
<feature type="domain" description="Methyl-accepting transducer" evidence="6">
    <location>
        <begin position="499"/>
        <end position="735"/>
    </location>
</feature>
<dbReference type="CDD" id="cd11386">
    <property type="entry name" value="MCP_signal"/>
    <property type="match status" value="1"/>
</dbReference>
<dbReference type="SUPFAM" id="SSF58104">
    <property type="entry name" value="Methyl-accepting chemotaxis protein (MCP) signaling domain"/>
    <property type="match status" value="1"/>
</dbReference>